<keyword evidence="1" id="KW-1133">Transmembrane helix</keyword>
<gene>
    <name evidence="3" type="ORF">CYPRO_1176</name>
</gene>
<dbReference type="InterPro" id="IPR052894">
    <property type="entry name" value="AsmA-related"/>
</dbReference>
<keyword evidence="1" id="KW-0472">Membrane</keyword>
<keyword evidence="4" id="KW-1185">Reference proteome</keyword>
<dbReference type="PANTHER" id="PTHR30441:SF8">
    <property type="entry name" value="DUF748 DOMAIN-CONTAINING PROTEIN"/>
    <property type="match status" value="1"/>
</dbReference>
<dbReference type="InterPro" id="IPR007844">
    <property type="entry name" value="AsmA"/>
</dbReference>
<dbReference type="AlphaFoldDB" id="A0A345UIY8"/>
<dbReference type="KEGG" id="cprv:CYPRO_1176"/>
<accession>A0A345UIY8</accession>
<evidence type="ECO:0000313" key="3">
    <source>
        <dbReference type="EMBL" id="AXJ00440.1"/>
    </source>
</evidence>
<dbReference type="RefSeq" id="WP_114983718.1">
    <property type="nucleotide sequence ID" value="NZ_CP027806.1"/>
</dbReference>
<organism evidence="3 4">
    <name type="scientific">Cyclonatronum proteinivorum</name>
    <dbReference type="NCBI Taxonomy" id="1457365"/>
    <lineage>
        <taxon>Bacteria</taxon>
        <taxon>Pseudomonadati</taxon>
        <taxon>Balneolota</taxon>
        <taxon>Balneolia</taxon>
        <taxon>Balneolales</taxon>
        <taxon>Cyclonatronaceae</taxon>
        <taxon>Cyclonatronum</taxon>
    </lineage>
</organism>
<dbReference type="GO" id="GO:0090313">
    <property type="term" value="P:regulation of protein targeting to membrane"/>
    <property type="evidence" value="ECO:0007669"/>
    <property type="project" value="TreeGrafter"/>
</dbReference>
<proteinExistence type="predicted"/>
<feature type="domain" description="AsmA" evidence="2">
    <location>
        <begin position="1"/>
        <end position="193"/>
    </location>
</feature>
<name>A0A345UIY8_9BACT</name>
<evidence type="ECO:0000259" key="2">
    <source>
        <dbReference type="Pfam" id="PF05170"/>
    </source>
</evidence>
<dbReference type="OrthoDB" id="596403at2"/>
<dbReference type="Proteomes" id="UP000254808">
    <property type="component" value="Chromosome"/>
</dbReference>
<sequence>MKLFLKIFGAFIALIAVFLIALSFYLTDERLKELILPTINEMTGREVQVDRMSYTLFRTFPSFGLVIQGFDLPDTESPDILGADNPEHGSIARVGELILVVDLFPLLSGNLRVSRLDVNDPQLRYVVFEDGTTNIDSLLALFEEEDEALPPEAQDSTAQIDLESMRIRGAEIIFQDLSENTDVRLHDLEADVVISLGEFITTDVDARVGGLSVVFGGDTFLTDLPFSLNQRSVLDLAGERLTIETGTLNIRGLDLDLEGLIADYTSEAVLLELAFRSSSDDFGALLELVPDSFQEDLRGVETRGSLVLNGQISGRLGEDLVPDFEMVIGVDDGFIRYPGVASAIEDINIRIEARNERVVIERFSAIADINSLSVSGFINDPLEDTADFDLAFNLDLDLGTIRNFYPVDEFELEGKMAMNGNANGLLADPENARFDASLRLENGLVRYIELDEPVRDINVVLNATQELVTIDSFAARAAENTLRASGTIREPLNEARTRFDFNAEIFTDLASIPKFVPIDEDTLSMSGIFRFDGSASGLLADPENVTLTGQMSLQDGAIAYHLLPKPLDTIGFEASLTRDRLRIANSTVSIGGSSFRANGDVNDFLTDTPRINLTVAGEFNLGELPEFVDLQPYLSEISGRANADIQVIGPPMTPEDLTFIGLFRLTDFAAAGDSLPQPVSIPNANLVFSQEHVELRRFEMTMGASDFNFTGELRHYMRLIDDSTPDLATLNATFKSSVLNVDELWEWEPLPPDAEPEPFPVHLPRLAMNMDVEIGELIFLGVPITEIAGQVNTTDAEVRIVDAAARVFGGTAEGNLIWEVPDPENTKITFNGALQGLTAEDFFRQVEPAGMDDLHEYFSGTFSTSIEYFSEMDVFLDPVIPTMQSSGTFSMERTRMRNHPLQLEIANLLRVDELRDVRLDDLNSSFTIENSVMTLSNLNLTSADIGLELNGTQNLETDAIRYAAVVVLPGRLGSVLEPVITRDGVRALTRDDGNIPIPLLIRGTTDSPQVRPDTEEITRAVTEFLRDAAGDAVRNTLRNLFGN</sequence>
<dbReference type="PANTHER" id="PTHR30441">
    <property type="entry name" value="DUF748 DOMAIN-CONTAINING PROTEIN"/>
    <property type="match status" value="1"/>
</dbReference>
<dbReference type="Pfam" id="PF05170">
    <property type="entry name" value="AsmA"/>
    <property type="match status" value="1"/>
</dbReference>
<feature type="transmembrane region" description="Helical" evidence="1">
    <location>
        <begin position="7"/>
        <end position="26"/>
    </location>
</feature>
<reference evidence="3 4" key="1">
    <citation type="submission" date="2018-03" db="EMBL/GenBank/DDBJ databases">
        <title>Phenotypic and genomic properties of Cyclonatronum proteinivorum gen. nov., sp. nov., a haloalkaliphilic bacteroidete from soda lakes possessing Na+-translocating rhodopsin.</title>
        <authorList>
            <person name="Toshchakov S.V."/>
            <person name="Korzhenkov A."/>
            <person name="Samarov N.I."/>
            <person name="Kublanov I.V."/>
            <person name="Muntyan M.S."/>
            <person name="Sorokin D.Y."/>
        </authorList>
    </citation>
    <scope>NUCLEOTIDE SEQUENCE [LARGE SCALE GENOMIC DNA]</scope>
    <source>
        <strain evidence="3 4">Omega</strain>
    </source>
</reference>
<keyword evidence="1" id="KW-0812">Transmembrane</keyword>
<protein>
    <submittedName>
        <fullName evidence="3">Uncharacterized protein involved in outer membrane biogenesis</fullName>
    </submittedName>
</protein>
<evidence type="ECO:0000256" key="1">
    <source>
        <dbReference type="SAM" id="Phobius"/>
    </source>
</evidence>
<evidence type="ECO:0000313" key="4">
    <source>
        <dbReference type="Proteomes" id="UP000254808"/>
    </source>
</evidence>
<dbReference type="GO" id="GO:0005886">
    <property type="term" value="C:plasma membrane"/>
    <property type="evidence" value="ECO:0007669"/>
    <property type="project" value="TreeGrafter"/>
</dbReference>
<dbReference type="EMBL" id="CP027806">
    <property type="protein sequence ID" value="AXJ00440.1"/>
    <property type="molecule type" value="Genomic_DNA"/>
</dbReference>